<proteinExistence type="predicted"/>
<evidence type="ECO:0000313" key="2">
    <source>
        <dbReference type="Proteomes" id="UP001144978"/>
    </source>
</evidence>
<comment type="caution">
    <text evidence="1">The sequence shown here is derived from an EMBL/GenBank/DDBJ whole genome shotgun (WGS) entry which is preliminary data.</text>
</comment>
<evidence type="ECO:0000313" key="1">
    <source>
        <dbReference type="EMBL" id="KAJ2969340.1"/>
    </source>
</evidence>
<sequence length="97" mass="10586">MAAFDAYDFMSTVQTPLAADNDPLFDSYIDSSAYSDQSLCSNFSCCGQNLPDLHRLLDHFEEQLASGVTPDLIRVSVGIENIADIIADFDHALQAVP</sequence>
<gene>
    <name evidence="1" type="ORF">NUW54_g12988</name>
</gene>
<dbReference type="EMBL" id="JANSHE010005785">
    <property type="protein sequence ID" value="KAJ2969340.1"/>
    <property type="molecule type" value="Genomic_DNA"/>
</dbReference>
<keyword evidence="2" id="KW-1185">Reference proteome</keyword>
<protein>
    <submittedName>
        <fullName evidence="1">Uncharacterized protein</fullName>
    </submittedName>
</protein>
<name>A0ACC1MRA1_9APHY</name>
<reference evidence="1" key="1">
    <citation type="submission" date="2022-08" db="EMBL/GenBank/DDBJ databases">
        <title>Genome Sequence of Pycnoporus sanguineus.</title>
        <authorList>
            <person name="Buettner E."/>
        </authorList>
    </citation>
    <scope>NUCLEOTIDE SEQUENCE</scope>
    <source>
        <strain evidence="1">CG-C14</strain>
    </source>
</reference>
<accession>A0ACC1MRA1</accession>
<organism evidence="1 2">
    <name type="scientific">Trametes sanguinea</name>
    <dbReference type="NCBI Taxonomy" id="158606"/>
    <lineage>
        <taxon>Eukaryota</taxon>
        <taxon>Fungi</taxon>
        <taxon>Dikarya</taxon>
        <taxon>Basidiomycota</taxon>
        <taxon>Agaricomycotina</taxon>
        <taxon>Agaricomycetes</taxon>
        <taxon>Polyporales</taxon>
        <taxon>Polyporaceae</taxon>
        <taxon>Trametes</taxon>
    </lineage>
</organism>
<dbReference type="Proteomes" id="UP001144978">
    <property type="component" value="Unassembled WGS sequence"/>
</dbReference>